<dbReference type="OrthoDB" id="5857104at2759"/>
<feature type="region of interest" description="Disordered" evidence="1">
    <location>
        <begin position="1"/>
        <end position="227"/>
    </location>
</feature>
<protein>
    <submittedName>
        <fullName evidence="2">ATP-dependent helicase fft3</fullName>
    </submittedName>
</protein>
<keyword evidence="2" id="KW-0347">Helicase</keyword>
<comment type="caution">
    <text evidence="2">The sequence shown here is derived from an EMBL/GenBank/DDBJ whole genome shotgun (WGS) entry which is preliminary data.</text>
</comment>
<keyword evidence="2" id="KW-0378">Hydrolase</keyword>
<feature type="compositionally biased region" description="Polar residues" evidence="1">
    <location>
        <begin position="21"/>
        <end position="31"/>
    </location>
</feature>
<keyword evidence="2" id="KW-0547">Nucleotide-binding</keyword>
<feature type="compositionally biased region" description="Low complexity" evidence="1">
    <location>
        <begin position="130"/>
        <end position="140"/>
    </location>
</feature>
<accession>A0A8H6RS53</accession>
<feature type="compositionally biased region" description="Basic and acidic residues" evidence="1">
    <location>
        <begin position="1"/>
        <end position="12"/>
    </location>
</feature>
<feature type="region of interest" description="Disordered" evidence="1">
    <location>
        <begin position="244"/>
        <end position="282"/>
    </location>
</feature>
<gene>
    <name evidence="2" type="ORF">HII31_03452</name>
</gene>
<feature type="compositionally biased region" description="Polar residues" evidence="1">
    <location>
        <begin position="86"/>
        <end position="111"/>
    </location>
</feature>
<organism evidence="2 3">
    <name type="scientific">Pseudocercospora fuligena</name>
    <dbReference type="NCBI Taxonomy" id="685502"/>
    <lineage>
        <taxon>Eukaryota</taxon>
        <taxon>Fungi</taxon>
        <taxon>Dikarya</taxon>
        <taxon>Ascomycota</taxon>
        <taxon>Pezizomycotina</taxon>
        <taxon>Dothideomycetes</taxon>
        <taxon>Dothideomycetidae</taxon>
        <taxon>Mycosphaerellales</taxon>
        <taxon>Mycosphaerellaceae</taxon>
        <taxon>Pseudocercospora</taxon>
    </lineage>
</organism>
<feature type="compositionally biased region" description="Pro residues" evidence="1">
    <location>
        <begin position="120"/>
        <end position="129"/>
    </location>
</feature>
<dbReference type="EMBL" id="JABCIY010000041">
    <property type="protein sequence ID" value="KAF7195246.1"/>
    <property type="molecule type" value="Genomic_DNA"/>
</dbReference>
<evidence type="ECO:0000256" key="1">
    <source>
        <dbReference type="SAM" id="MobiDB-lite"/>
    </source>
</evidence>
<dbReference type="AlphaFoldDB" id="A0A8H6RS53"/>
<sequence length="667" mass="73878">MDRLDPIEDTPAKRRKLVHTSDLNNEKAWNSQDDDEEQFTENDFQTAATLPISNTQKRQLQYSPAQLHADLNTSSAPQRPPSQSSYITQPTQTLNQHVTQPTQPMRSSSDVQVPRSSPSAPSPQRPAPAPMMRAPFAKPPSSLLASAMAPPGTAFRRPPNVQPKPTPVNLDDSDDDPPVQHSDDEPKQSFSTNLKPTSFKRAGPGPNASPAQKEERIRDSPQQVPFNKTTPFMAMLSSFNYKQPVGPARPADDMASAYGSASRPPRPQQLAPRQPGPARAMPVGSPNMMPMQPYHSLFDIQDHHLRGKVLPIQQAFPHFSISQINNTIIEVDSDNGEEGEGDSGVVEDAASDFEEEAKDRQKSSEQELLTEQVQEMREERLLKMLNDCTVHDLSELTAKPEEMIKFVLDKRPFNTLDEVRDIVQETLTKTGKKSKKTKAVGDQLVEECMEVMSGYDAVDELVVRCEKLAQPLREALKGWGVGEMDGELQLMKLEEAHDSGIGTPASSTADDNGPQKTDYYAQLLEDAQRFFAEKNMPGAKKNAKNGSSNVIMALRKAAIHPLLSRRIYDDKKIDKMVAALKKTDEFGENTTEKIRSYINGDAAISLKAESAQVEKQGEKMVEDMLAEQLVKKEDVKEEEKPAEDLKDAFAKGLAGEGVDVKSKQAQF</sequence>
<proteinExistence type="predicted"/>
<name>A0A8H6RS53_9PEZI</name>
<keyword evidence="2" id="KW-0067">ATP-binding</keyword>
<feature type="compositionally biased region" description="Low complexity" evidence="1">
    <location>
        <begin position="74"/>
        <end position="85"/>
    </location>
</feature>
<evidence type="ECO:0000313" key="2">
    <source>
        <dbReference type="EMBL" id="KAF7195246.1"/>
    </source>
</evidence>
<feature type="compositionally biased region" description="Polar residues" evidence="1">
    <location>
        <begin position="41"/>
        <end position="64"/>
    </location>
</feature>
<keyword evidence="3" id="KW-1185">Reference proteome</keyword>
<dbReference type="Proteomes" id="UP000660729">
    <property type="component" value="Unassembled WGS sequence"/>
</dbReference>
<dbReference type="GO" id="GO:0004386">
    <property type="term" value="F:helicase activity"/>
    <property type="evidence" value="ECO:0007669"/>
    <property type="project" value="UniProtKB-KW"/>
</dbReference>
<evidence type="ECO:0000313" key="3">
    <source>
        <dbReference type="Proteomes" id="UP000660729"/>
    </source>
</evidence>
<feature type="compositionally biased region" description="Low complexity" evidence="1">
    <location>
        <begin position="268"/>
        <end position="280"/>
    </location>
</feature>
<reference evidence="2" key="1">
    <citation type="submission" date="2020-04" db="EMBL/GenBank/DDBJ databases">
        <title>Draft genome resource of the tomato pathogen Pseudocercospora fuligena.</title>
        <authorList>
            <person name="Zaccaron A."/>
        </authorList>
    </citation>
    <scope>NUCLEOTIDE SEQUENCE</scope>
    <source>
        <strain evidence="2">PF001</strain>
    </source>
</reference>